<dbReference type="SUPFAM" id="SSF53474">
    <property type="entry name" value="alpha/beta-Hydrolases"/>
    <property type="match status" value="1"/>
</dbReference>
<accession>A0A841JR80</accession>
<dbReference type="InterPro" id="IPR029058">
    <property type="entry name" value="AB_hydrolase_fold"/>
</dbReference>
<evidence type="ECO:0000259" key="1">
    <source>
        <dbReference type="Pfam" id="PF12697"/>
    </source>
</evidence>
<gene>
    <name evidence="2" type="ORF">HNQ77_001862</name>
</gene>
<evidence type="ECO:0000313" key="3">
    <source>
        <dbReference type="Proteomes" id="UP000538666"/>
    </source>
</evidence>
<protein>
    <submittedName>
        <fullName evidence="2">Pimeloyl-ACP methyl ester carboxylesterase</fullName>
    </submittedName>
</protein>
<dbReference type="PANTHER" id="PTHR37017">
    <property type="entry name" value="AB HYDROLASE-1 DOMAIN-CONTAINING PROTEIN-RELATED"/>
    <property type="match status" value="1"/>
</dbReference>
<dbReference type="EMBL" id="JACHEK010000003">
    <property type="protein sequence ID" value="MBB6143913.1"/>
    <property type="molecule type" value="Genomic_DNA"/>
</dbReference>
<dbReference type="InterPro" id="IPR052897">
    <property type="entry name" value="Sec-Metab_Biosynth_Hydrolase"/>
</dbReference>
<dbReference type="InterPro" id="IPR000073">
    <property type="entry name" value="AB_hydrolase_1"/>
</dbReference>
<comment type="caution">
    <text evidence="2">The sequence shown here is derived from an EMBL/GenBank/DDBJ whole genome shotgun (WGS) entry which is preliminary data.</text>
</comment>
<feature type="domain" description="AB hydrolase-1" evidence="1">
    <location>
        <begin position="22"/>
        <end position="243"/>
    </location>
</feature>
<name>A0A841JR80_9BACT</name>
<dbReference type="RefSeq" id="WP_184084733.1">
    <property type="nucleotide sequence ID" value="NZ_JACHEK010000003.1"/>
</dbReference>
<sequence>MTEVNVRPGKEQRTAKDEKRTFVLVHGGWCGGWLWHYVAPALQDRGHVVTTPTLTGLGERRHVGNGTADLSNHIEDIVAHIEMEGFQDVTLVCQSYGGMVGTGVLARIPDKIRSIIYLDAFVPVDGEGLVDILPAENRAYFQAAKDEDRPVPPLPFEYLQITDPALIEFMSPRLVNQPWRTLFEPAKVIPRPSHVRMSYVRCIANTGEPFDSIMKRLAWDPEVRITTLDTTHLCMLTEPEATVKMILDLEGIS</sequence>
<dbReference type="Proteomes" id="UP000538666">
    <property type="component" value="Unassembled WGS sequence"/>
</dbReference>
<keyword evidence="3" id="KW-1185">Reference proteome</keyword>
<organism evidence="2 3">
    <name type="scientific">Silvibacterium bohemicum</name>
    <dbReference type="NCBI Taxonomy" id="1577686"/>
    <lineage>
        <taxon>Bacteria</taxon>
        <taxon>Pseudomonadati</taxon>
        <taxon>Acidobacteriota</taxon>
        <taxon>Terriglobia</taxon>
        <taxon>Terriglobales</taxon>
        <taxon>Acidobacteriaceae</taxon>
        <taxon>Silvibacterium</taxon>
    </lineage>
</organism>
<dbReference type="Pfam" id="PF12697">
    <property type="entry name" value="Abhydrolase_6"/>
    <property type="match status" value="1"/>
</dbReference>
<dbReference type="AlphaFoldDB" id="A0A841JR80"/>
<dbReference type="PANTHER" id="PTHR37017:SF11">
    <property type="entry name" value="ESTERASE_LIPASE_THIOESTERASE DOMAIN-CONTAINING PROTEIN"/>
    <property type="match status" value="1"/>
</dbReference>
<dbReference type="Gene3D" id="3.40.50.1820">
    <property type="entry name" value="alpha/beta hydrolase"/>
    <property type="match status" value="1"/>
</dbReference>
<reference evidence="2 3" key="1">
    <citation type="submission" date="2020-08" db="EMBL/GenBank/DDBJ databases">
        <title>Genomic Encyclopedia of Type Strains, Phase IV (KMG-IV): sequencing the most valuable type-strain genomes for metagenomic binning, comparative biology and taxonomic classification.</title>
        <authorList>
            <person name="Goeker M."/>
        </authorList>
    </citation>
    <scope>NUCLEOTIDE SEQUENCE [LARGE SCALE GENOMIC DNA]</scope>
    <source>
        <strain evidence="2 3">DSM 103733</strain>
    </source>
</reference>
<evidence type="ECO:0000313" key="2">
    <source>
        <dbReference type="EMBL" id="MBB6143913.1"/>
    </source>
</evidence>
<proteinExistence type="predicted"/>